<keyword evidence="9" id="KW-0456">Lyase</keyword>
<evidence type="ECO:0000313" key="10">
    <source>
        <dbReference type="Proteomes" id="UP000502677"/>
    </source>
</evidence>
<dbReference type="Gene3D" id="1.10.579.10">
    <property type="entry name" value="DNA Cyclobutane Dipyrimidine Photolyase, subunit A, domain 3"/>
    <property type="match status" value="1"/>
</dbReference>
<evidence type="ECO:0000256" key="1">
    <source>
        <dbReference type="ARBA" id="ARBA00022630"/>
    </source>
</evidence>
<evidence type="ECO:0000313" key="9">
    <source>
        <dbReference type="EMBL" id="QIK61980.1"/>
    </source>
</evidence>
<dbReference type="Gene3D" id="1.25.40.80">
    <property type="match status" value="1"/>
</dbReference>
<dbReference type="PRINTS" id="PR00147">
    <property type="entry name" value="DNAPHOTLYASE"/>
</dbReference>
<keyword evidence="3 6" id="KW-0157">Chromophore</keyword>
<dbReference type="PANTHER" id="PTHR11455">
    <property type="entry name" value="CRYPTOCHROME"/>
    <property type="match status" value="1"/>
</dbReference>
<dbReference type="Proteomes" id="UP000502677">
    <property type="component" value="Chromosome"/>
</dbReference>
<protein>
    <submittedName>
        <fullName evidence="9">Deoxyribodipyrimidine photo-lyase</fullName>
    </submittedName>
</protein>
<name>A0A6G7XBJ9_9MICO</name>
<feature type="binding site" evidence="4">
    <location>
        <position position="311"/>
    </location>
    <ligand>
        <name>FAD</name>
        <dbReference type="ChEBI" id="CHEBI:57692"/>
    </ligand>
</feature>
<dbReference type="GO" id="GO:0071949">
    <property type="term" value="F:FAD binding"/>
    <property type="evidence" value="ECO:0007669"/>
    <property type="project" value="TreeGrafter"/>
</dbReference>
<evidence type="ECO:0000256" key="6">
    <source>
        <dbReference type="RuleBase" id="RU004182"/>
    </source>
</evidence>
<evidence type="ECO:0000256" key="3">
    <source>
        <dbReference type="ARBA" id="ARBA00022991"/>
    </source>
</evidence>
<feature type="site" description="Electron transfer via tryptophanyl radical" evidence="5">
    <location>
        <position position="399"/>
    </location>
</feature>
<dbReference type="PANTHER" id="PTHR11455:SF9">
    <property type="entry name" value="CRYPTOCHROME CIRCADIAN CLOCK 5 ISOFORM X1"/>
    <property type="match status" value="1"/>
</dbReference>
<evidence type="ECO:0000256" key="4">
    <source>
        <dbReference type="PIRSR" id="PIRSR602081-1"/>
    </source>
</evidence>
<evidence type="ECO:0000259" key="8">
    <source>
        <dbReference type="PROSITE" id="PS51645"/>
    </source>
</evidence>
<dbReference type="AlphaFoldDB" id="A0A6G7XBJ9"/>
<dbReference type="Gene3D" id="3.40.50.620">
    <property type="entry name" value="HUPs"/>
    <property type="match status" value="1"/>
</dbReference>
<dbReference type="GO" id="GO:0006950">
    <property type="term" value="P:response to stress"/>
    <property type="evidence" value="ECO:0007669"/>
    <property type="project" value="UniProtKB-ARBA"/>
</dbReference>
<feature type="site" description="Electron transfer via tryptophanyl radical" evidence="5">
    <location>
        <position position="422"/>
    </location>
</feature>
<feature type="region of interest" description="Disordered" evidence="7">
    <location>
        <begin position="60"/>
        <end position="79"/>
    </location>
</feature>
<evidence type="ECO:0000256" key="7">
    <source>
        <dbReference type="SAM" id="MobiDB-lite"/>
    </source>
</evidence>
<dbReference type="GO" id="GO:0009416">
    <property type="term" value="P:response to light stimulus"/>
    <property type="evidence" value="ECO:0007669"/>
    <property type="project" value="TreeGrafter"/>
</dbReference>
<dbReference type="InterPro" id="IPR036155">
    <property type="entry name" value="Crypto/Photolyase_N_sf"/>
</dbReference>
<dbReference type="InterPro" id="IPR014729">
    <property type="entry name" value="Rossmann-like_a/b/a_fold"/>
</dbReference>
<comment type="cofactor">
    <cofactor evidence="4">
        <name>FAD</name>
        <dbReference type="ChEBI" id="CHEBI:57692"/>
    </cofactor>
    <text evidence="4">Binds 1 FAD per subunit.</text>
</comment>
<dbReference type="GO" id="GO:0006139">
    <property type="term" value="P:nucleobase-containing compound metabolic process"/>
    <property type="evidence" value="ECO:0007669"/>
    <property type="project" value="UniProtKB-ARBA"/>
</dbReference>
<feature type="binding site" evidence="4">
    <location>
        <begin position="412"/>
        <end position="414"/>
    </location>
    <ligand>
        <name>FAD</name>
        <dbReference type="ChEBI" id="CHEBI:57692"/>
    </ligand>
</feature>
<organism evidence="9 10">
    <name type="scientific">Leucobacter viscericola</name>
    <dbReference type="NCBI Taxonomy" id="2714935"/>
    <lineage>
        <taxon>Bacteria</taxon>
        <taxon>Bacillati</taxon>
        <taxon>Actinomycetota</taxon>
        <taxon>Actinomycetes</taxon>
        <taxon>Micrococcales</taxon>
        <taxon>Microbacteriaceae</taxon>
        <taxon>Leucobacter</taxon>
    </lineage>
</organism>
<reference evidence="9 10" key="1">
    <citation type="submission" date="2020-03" db="EMBL/GenBank/DDBJ databases">
        <title>Leucobacter sp. nov., isolated from beetles.</title>
        <authorList>
            <person name="Hyun D.-W."/>
            <person name="Bae J.-W."/>
        </authorList>
    </citation>
    <scope>NUCLEOTIDE SEQUENCE [LARGE SCALE GENOMIC DNA]</scope>
    <source>
        <strain evidence="9 10">HDW9C</strain>
    </source>
</reference>
<gene>
    <name evidence="9" type="ORF">G7068_01220</name>
</gene>
<dbReference type="InterPro" id="IPR036134">
    <property type="entry name" value="Crypto/Photolyase_FAD-like_sf"/>
</dbReference>
<comment type="similarity">
    <text evidence="6">Belongs to the DNA photolyase family.</text>
</comment>
<keyword evidence="1 4" id="KW-0285">Flavoprotein</keyword>
<dbReference type="InterPro" id="IPR002081">
    <property type="entry name" value="Cryptochrome/DNA_photolyase_1"/>
</dbReference>
<dbReference type="SUPFAM" id="SSF48173">
    <property type="entry name" value="Cryptochrome/photolyase FAD-binding domain"/>
    <property type="match status" value="1"/>
</dbReference>
<dbReference type="RefSeq" id="WP_166287731.1">
    <property type="nucleotide sequence ID" value="NZ_CP049863.1"/>
</dbReference>
<dbReference type="GO" id="GO:0003904">
    <property type="term" value="F:deoxyribodipyrimidine photo-lyase activity"/>
    <property type="evidence" value="ECO:0007669"/>
    <property type="project" value="TreeGrafter"/>
</dbReference>
<dbReference type="EMBL" id="CP049863">
    <property type="protein sequence ID" value="QIK61980.1"/>
    <property type="molecule type" value="Genomic_DNA"/>
</dbReference>
<evidence type="ECO:0000256" key="2">
    <source>
        <dbReference type="ARBA" id="ARBA00022827"/>
    </source>
</evidence>
<keyword evidence="10" id="KW-1185">Reference proteome</keyword>
<accession>A0A6G7XBJ9</accession>
<dbReference type="InterPro" id="IPR005101">
    <property type="entry name" value="Cryptochr/Photolyase_FAD-bd"/>
</dbReference>
<feature type="binding site" evidence="4">
    <location>
        <position position="260"/>
    </location>
    <ligand>
        <name>FAD</name>
        <dbReference type="ChEBI" id="CHEBI:57692"/>
    </ligand>
</feature>
<dbReference type="Pfam" id="PF00875">
    <property type="entry name" value="DNA_photolyase"/>
    <property type="match status" value="1"/>
</dbReference>
<dbReference type="InterPro" id="IPR018394">
    <property type="entry name" value="DNA_photolyase_1_CS_C"/>
</dbReference>
<keyword evidence="2 4" id="KW-0274">FAD</keyword>
<sequence>MSKPDSSPVSLVWLRNDLRLEDNPALVAGIEAAGDHGAVVVVYVLEEPDAAEYPLPFQSASQEENSEEARQSVPNSNAPRPLGGASRWWLHHSLTALASSLRAIGGELVLRRGNAASVIPELAHEVNATGVYWNRRYTNARAVDGVIKSRLRTSGIDAHSFQANLLHEPWTVSTGSGTPFRVFTPYWRACLSRPLPRAPLPAPERITTPLTAVASDDLSSWNLLPQNPDWASGLRETWQPGEQAALTRLSAFLEVGLASYHRRDEPSEAVNSMLSPHLRFGEISPFQVWHAVDSARRTELSGQSLDNAAKFLSEIGWREFNASILFYMPYLRDQNVRPEFDAFPWKETDPHQLKAWQTGQTGVPLVDAGMRELWHTGIMHNRVRMVAASFLIKNLLVDWRIGEAWFWDTLVDADEASNPGNWQWVAGSGVDAAPYFRVFNPETQAKKFDPEAHYIQRWVPEFEGDAAGKRAPGAETLFGGSYPAPIVDLRETRVAALAAYDEMRAVGLYRGSQ</sequence>
<dbReference type="Pfam" id="PF03441">
    <property type="entry name" value="FAD_binding_7"/>
    <property type="match status" value="1"/>
</dbReference>
<proteinExistence type="inferred from homology"/>
<dbReference type="KEGG" id="lvi:G7068_01220"/>
<dbReference type="PROSITE" id="PS00691">
    <property type="entry name" value="DNA_PHOTOLYASES_1_2"/>
    <property type="match status" value="1"/>
</dbReference>
<dbReference type="GO" id="GO:0003677">
    <property type="term" value="F:DNA binding"/>
    <property type="evidence" value="ECO:0007669"/>
    <property type="project" value="TreeGrafter"/>
</dbReference>
<dbReference type="InterPro" id="IPR006050">
    <property type="entry name" value="DNA_photolyase_N"/>
</dbReference>
<evidence type="ECO:0000256" key="5">
    <source>
        <dbReference type="PIRSR" id="PIRSR602081-2"/>
    </source>
</evidence>
<dbReference type="SUPFAM" id="SSF52425">
    <property type="entry name" value="Cryptochrome/photolyase, N-terminal domain"/>
    <property type="match status" value="1"/>
</dbReference>
<feature type="domain" description="Photolyase/cryptochrome alpha/beta" evidence="8">
    <location>
        <begin position="8"/>
        <end position="166"/>
    </location>
</feature>
<feature type="site" description="Electron transfer via tryptophanyl radical" evidence="5">
    <location>
        <position position="345"/>
    </location>
</feature>
<dbReference type="PROSITE" id="PS00394">
    <property type="entry name" value="DNA_PHOTOLYASES_1_1"/>
    <property type="match status" value="1"/>
</dbReference>
<dbReference type="PROSITE" id="PS51645">
    <property type="entry name" value="PHR_CRY_ALPHA_BETA"/>
    <property type="match status" value="1"/>
</dbReference>